<evidence type="ECO:0000313" key="1">
    <source>
        <dbReference type="EMBL" id="RDH84744.1"/>
    </source>
</evidence>
<protein>
    <recommendedName>
        <fullName evidence="3">Sulfur reduction protein DsrE</fullName>
    </recommendedName>
</protein>
<accession>A0A370DK34</accession>
<name>A0A370DK34_9GAMM</name>
<reference evidence="1 2" key="1">
    <citation type="journal article" date="2018" name="ISME J.">
        <title>Endosymbiont genomes yield clues of tubeworm success.</title>
        <authorList>
            <person name="Li Y."/>
            <person name="Liles M.R."/>
            <person name="Halanych K.M."/>
        </authorList>
    </citation>
    <scope>NUCLEOTIDE SEQUENCE [LARGE SCALE GENOMIC DNA]</scope>
    <source>
        <strain evidence="1">A1464</strain>
    </source>
</reference>
<sequence>MEMVALITDPTKDPEPACIALQIGMYLLMSPGGAAPADDVTLCVQTSGVELINPDNNIHTRANPKPACATPNGVKTASLQGLLNGFESMCGKVVICTLCTMSRGITQLTNGIFANPVIIHNLFLSADKVMTF</sequence>
<gene>
    <name evidence="1" type="ORF">DIZ80_04560</name>
</gene>
<evidence type="ECO:0008006" key="3">
    <source>
        <dbReference type="Google" id="ProtNLM"/>
    </source>
</evidence>
<proteinExistence type="predicted"/>
<organism evidence="1 2">
    <name type="scientific">endosymbiont of Galathealinum brachiosum</name>
    <dbReference type="NCBI Taxonomy" id="2200906"/>
    <lineage>
        <taxon>Bacteria</taxon>
        <taxon>Pseudomonadati</taxon>
        <taxon>Pseudomonadota</taxon>
        <taxon>Gammaproteobacteria</taxon>
        <taxon>sulfur-oxidizing symbionts</taxon>
    </lineage>
</organism>
<evidence type="ECO:0000313" key="2">
    <source>
        <dbReference type="Proteomes" id="UP000254266"/>
    </source>
</evidence>
<dbReference type="EMBL" id="QFXC01000007">
    <property type="protein sequence ID" value="RDH84744.1"/>
    <property type="molecule type" value="Genomic_DNA"/>
</dbReference>
<dbReference type="Proteomes" id="UP000254266">
    <property type="component" value="Unassembled WGS sequence"/>
</dbReference>
<dbReference type="AlphaFoldDB" id="A0A370DK34"/>
<comment type="caution">
    <text evidence="1">The sequence shown here is derived from an EMBL/GenBank/DDBJ whole genome shotgun (WGS) entry which is preliminary data.</text>
</comment>
<dbReference type="InterPro" id="IPR027396">
    <property type="entry name" value="DsrEFH-like"/>
</dbReference>
<dbReference type="SUPFAM" id="SSF75169">
    <property type="entry name" value="DsrEFH-like"/>
    <property type="match status" value="1"/>
</dbReference>
<keyword evidence="2" id="KW-1185">Reference proteome</keyword>